<reference evidence="1" key="1">
    <citation type="submission" date="2019-03" db="EMBL/GenBank/DDBJ databases">
        <title>Long read genome sequence of the mycoparasitic Pythium oligandrum ATCC 38472 isolated from sugarbeet rhizosphere.</title>
        <authorList>
            <person name="Gaulin E."/>
        </authorList>
    </citation>
    <scope>NUCLEOTIDE SEQUENCE</scope>
    <source>
        <strain evidence="1">ATCC 38472_TT</strain>
    </source>
</reference>
<evidence type="ECO:0000313" key="1">
    <source>
        <dbReference type="EMBL" id="TMW61261.1"/>
    </source>
</evidence>
<keyword evidence="2" id="KW-1185">Reference proteome</keyword>
<organism evidence="1 2">
    <name type="scientific">Pythium oligandrum</name>
    <name type="common">Mycoparasitic fungus</name>
    <dbReference type="NCBI Taxonomy" id="41045"/>
    <lineage>
        <taxon>Eukaryota</taxon>
        <taxon>Sar</taxon>
        <taxon>Stramenopiles</taxon>
        <taxon>Oomycota</taxon>
        <taxon>Peronosporomycetes</taxon>
        <taxon>Pythiales</taxon>
        <taxon>Pythiaceae</taxon>
        <taxon>Pythium</taxon>
    </lineage>
</organism>
<dbReference type="OrthoDB" id="101030at2759"/>
<proteinExistence type="predicted"/>
<comment type="caution">
    <text evidence="1">The sequence shown here is derived from an EMBL/GenBank/DDBJ whole genome shotgun (WGS) entry which is preliminary data.</text>
</comment>
<evidence type="ECO:0000313" key="2">
    <source>
        <dbReference type="Proteomes" id="UP000794436"/>
    </source>
</evidence>
<dbReference type="EMBL" id="SPLM01000077">
    <property type="protein sequence ID" value="TMW61261.1"/>
    <property type="molecule type" value="Genomic_DNA"/>
</dbReference>
<dbReference type="Proteomes" id="UP000794436">
    <property type="component" value="Unassembled WGS sequence"/>
</dbReference>
<sequence length="358" mass="41202">MRELSLDFEEVRNPTTDEMLEAFLLVLEMNDRLLYLTLTVTDTQYDRFNERFLVFNGQYMRWKLPIQAKCAFLSVVKHAQRANAKTSGTKCRAVGNLDSLALSIILFMASERHLRSVILDSLTEQGGVDFCEQLRALELPLTPDEGDEDEEATWFRHCEAVELLLLASLVDPKGFTEMVWGHCANKEEIPRECFGYNPVMPCRLRLVISTFNDIERVFAKTKTLLTPRSTHSDKFNTTLTTLLRMGEEKQLDLEEAVIPVTIALSFLDERHANHLLSLLVEYQRTKNTHSDHLKDCRFVMDDVELDISGVSISGGLIDVVELFKSTPGLRFRTINLPLFQPHYDLTAAIYERRRIPWR</sequence>
<protein>
    <submittedName>
        <fullName evidence="1">Uncharacterized protein</fullName>
    </submittedName>
</protein>
<name>A0A8K1FG50_PYTOL</name>
<dbReference type="AlphaFoldDB" id="A0A8K1FG50"/>
<accession>A0A8K1FG50</accession>
<gene>
    <name evidence="1" type="ORF">Poli38472_013724</name>
</gene>